<keyword evidence="2" id="KW-0479">Metal-binding</keyword>
<dbReference type="GO" id="GO:0034353">
    <property type="term" value="F:mRNA 5'-diphosphatase activity"/>
    <property type="evidence" value="ECO:0007669"/>
    <property type="project" value="TreeGrafter"/>
</dbReference>
<comment type="similarity">
    <text evidence="1 2">Belongs to the DXO/Dom3Z family.</text>
</comment>
<keyword evidence="2" id="KW-0694">RNA-binding</keyword>
<evidence type="ECO:0000313" key="5">
    <source>
        <dbReference type="EMBL" id="KAI7841435.1"/>
    </source>
</evidence>
<keyword evidence="6" id="KW-1185">Reference proteome</keyword>
<dbReference type="GO" id="GO:0000166">
    <property type="term" value="F:nucleotide binding"/>
    <property type="evidence" value="ECO:0007669"/>
    <property type="project" value="UniProtKB-KW"/>
</dbReference>
<name>A0AAD5DP67_9CHLO</name>
<organism evidence="5 6">
    <name type="scientific">Chlorella ohadii</name>
    <dbReference type="NCBI Taxonomy" id="2649997"/>
    <lineage>
        <taxon>Eukaryota</taxon>
        <taxon>Viridiplantae</taxon>
        <taxon>Chlorophyta</taxon>
        <taxon>core chlorophytes</taxon>
        <taxon>Trebouxiophyceae</taxon>
        <taxon>Chlorellales</taxon>
        <taxon>Chlorellaceae</taxon>
        <taxon>Chlorella clade</taxon>
        <taxon>Chlorella</taxon>
    </lineage>
</organism>
<evidence type="ECO:0000313" key="6">
    <source>
        <dbReference type="Proteomes" id="UP001205105"/>
    </source>
</evidence>
<evidence type="ECO:0000256" key="3">
    <source>
        <dbReference type="SAM" id="MobiDB-lite"/>
    </source>
</evidence>
<dbReference type="Proteomes" id="UP001205105">
    <property type="component" value="Unassembled WGS sequence"/>
</dbReference>
<dbReference type="GO" id="GO:0005634">
    <property type="term" value="C:nucleus"/>
    <property type="evidence" value="ECO:0007669"/>
    <property type="project" value="UniProtKB-SubCell"/>
</dbReference>
<feature type="domain" description="RAI1-like" evidence="4">
    <location>
        <begin position="178"/>
        <end position="383"/>
    </location>
</feature>
<evidence type="ECO:0000256" key="2">
    <source>
        <dbReference type="RuleBase" id="RU367113"/>
    </source>
</evidence>
<keyword evidence="2" id="KW-0378">Hydrolase</keyword>
<dbReference type="InterPro" id="IPR013961">
    <property type="entry name" value="RAI1"/>
</dbReference>
<dbReference type="GO" id="GO:0005829">
    <property type="term" value="C:cytosol"/>
    <property type="evidence" value="ECO:0007669"/>
    <property type="project" value="TreeGrafter"/>
</dbReference>
<comment type="subcellular location">
    <subcellularLocation>
        <location evidence="2">Nucleus</location>
    </subcellularLocation>
</comment>
<comment type="function">
    <text evidence="2">Decapping enzyme for NAD-capped RNAs: specifically hydrolyzes the nicotinamide adenine dinucleotide (NAD) cap from a subset of RNAs by removing the entire NAD moiety from the 5'-end of an NAD-capped RNA.</text>
</comment>
<feature type="compositionally biased region" description="Low complexity" evidence="3">
    <location>
        <begin position="246"/>
        <end position="264"/>
    </location>
</feature>
<reference evidence="5" key="1">
    <citation type="submission" date="2020-11" db="EMBL/GenBank/DDBJ databases">
        <title>Chlorella ohadii genome sequencing and assembly.</title>
        <authorList>
            <person name="Murik O."/>
            <person name="Treves H."/>
            <person name="Kedem I."/>
            <person name="Shotland Y."/>
            <person name="Kaplan A."/>
        </authorList>
    </citation>
    <scope>NUCLEOTIDE SEQUENCE</scope>
    <source>
        <strain evidence="5">1</strain>
    </source>
</reference>
<dbReference type="GO" id="GO:0110155">
    <property type="term" value="P:NAD-cap decapping"/>
    <property type="evidence" value="ECO:0007669"/>
    <property type="project" value="TreeGrafter"/>
</dbReference>
<dbReference type="GO" id="GO:0000956">
    <property type="term" value="P:nuclear-transcribed mRNA catabolic process"/>
    <property type="evidence" value="ECO:0007669"/>
    <property type="project" value="TreeGrafter"/>
</dbReference>
<dbReference type="EC" id="3.6.1.-" evidence="2"/>
<keyword evidence="2" id="KW-0547">Nucleotide-binding</keyword>
<dbReference type="PANTHER" id="PTHR12395">
    <property type="entry name" value="DOM-3 RELATED"/>
    <property type="match status" value="1"/>
</dbReference>
<proteinExistence type="inferred from homology"/>
<sequence>MAKFFEAGAWLAGNPAQSCSSGVHVSQPAPIGCWTKAAAGGGSDGAHRYRFGDHSGLLPYVQPQTPASLDAGEYVAKGTDEEFGVETLIRAAAAAGASLDMCNVVTYRNNLNKIFGLPFDTKVAWTVDACLLPAPASDAAAATASIAATGSSGAGSSAPAGPLFLDIVQQEDWTGDPADRDRFMKWGYRFEALCTGQQVADASSEFGLLLRTRIAQHRIFLGAEIDCYDPAVANGSSSNGRGGKEQQAAQPTVQQPGQQQHPQQQLPPLAAMLELKTYRKPSHPQQWRTVHRYKHPKWWLQSFLAGVPRLALGARDERGILLGVDIVATADLPRISAQNGARWSGNQALVFGDSVLVWMRAQAAAQPGVHLRFSYDGESGSGAAGAIHCSTVEGGTLPGRIQSCLRECGLAP</sequence>
<keyword evidence="2" id="KW-0539">Nucleus</keyword>
<comment type="caution">
    <text evidence="5">The sequence shown here is derived from an EMBL/GenBank/DDBJ whole genome shotgun (WGS) entry which is preliminary data.</text>
</comment>
<protein>
    <recommendedName>
        <fullName evidence="2">Decapping nuclease</fullName>
        <ecNumber evidence="2">3.6.1.-</ecNumber>
    </recommendedName>
</protein>
<feature type="region of interest" description="Disordered" evidence="3">
    <location>
        <begin position="234"/>
        <end position="264"/>
    </location>
</feature>
<dbReference type="GO" id="GO:0003723">
    <property type="term" value="F:RNA binding"/>
    <property type="evidence" value="ECO:0007669"/>
    <property type="project" value="UniProtKB-KW"/>
</dbReference>
<keyword evidence="2" id="KW-0540">Nuclease</keyword>
<evidence type="ECO:0000259" key="4">
    <source>
        <dbReference type="Pfam" id="PF08652"/>
    </source>
</evidence>
<evidence type="ECO:0000256" key="1">
    <source>
        <dbReference type="ARBA" id="ARBA00006562"/>
    </source>
</evidence>
<dbReference type="InterPro" id="IPR039039">
    <property type="entry name" value="RAI1-like_fam"/>
</dbReference>
<dbReference type="GO" id="GO:0004518">
    <property type="term" value="F:nuclease activity"/>
    <property type="evidence" value="ECO:0007669"/>
    <property type="project" value="UniProtKB-KW"/>
</dbReference>
<dbReference type="PANTHER" id="PTHR12395:SF9">
    <property type="entry name" value="DECAPPING AND EXORIBONUCLEASE PROTEIN"/>
    <property type="match status" value="1"/>
</dbReference>
<comment type="cofactor">
    <cofactor evidence="2">
        <name>a divalent metal cation</name>
        <dbReference type="ChEBI" id="CHEBI:60240"/>
    </cofactor>
</comment>
<dbReference type="AlphaFoldDB" id="A0AAD5DP67"/>
<dbReference type="Pfam" id="PF08652">
    <property type="entry name" value="RAI1"/>
    <property type="match status" value="2"/>
</dbReference>
<feature type="domain" description="RAI1-like" evidence="4">
    <location>
        <begin position="27"/>
        <end position="131"/>
    </location>
</feature>
<dbReference type="GO" id="GO:0046872">
    <property type="term" value="F:metal ion binding"/>
    <property type="evidence" value="ECO:0007669"/>
    <property type="project" value="UniProtKB-KW"/>
</dbReference>
<gene>
    <name evidence="5" type="ORF">COHA_004830</name>
</gene>
<dbReference type="EMBL" id="JADXDR010000063">
    <property type="protein sequence ID" value="KAI7841435.1"/>
    <property type="molecule type" value="Genomic_DNA"/>
</dbReference>
<accession>A0AAD5DP67</accession>